<evidence type="ECO:0000313" key="3">
    <source>
        <dbReference type="Proteomes" id="UP000192739"/>
    </source>
</evidence>
<comment type="caution">
    <text evidence="2">The sequence shown here is derived from an EMBL/GenBank/DDBJ whole genome shotgun (WGS) entry which is preliminary data.</text>
</comment>
<keyword evidence="2" id="KW-0808">Transferase</keyword>
<dbReference type="Pfam" id="PF13420">
    <property type="entry name" value="Acetyltransf_4"/>
    <property type="match status" value="1"/>
</dbReference>
<keyword evidence="3" id="KW-1185">Reference proteome</keyword>
<feature type="domain" description="N-acetyltransferase" evidence="1">
    <location>
        <begin position="6"/>
        <end position="167"/>
    </location>
</feature>
<dbReference type="GO" id="GO:0016747">
    <property type="term" value="F:acyltransferase activity, transferring groups other than amino-acyl groups"/>
    <property type="evidence" value="ECO:0007669"/>
    <property type="project" value="InterPro"/>
</dbReference>
<dbReference type="Gene3D" id="3.40.630.30">
    <property type="match status" value="1"/>
</dbReference>
<dbReference type="SUPFAM" id="SSF55729">
    <property type="entry name" value="Acyl-CoA N-acyltransferases (Nat)"/>
    <property type="match status" value="1"/>
</dbReference>
<dbReference type="CDD" id="cd04301">
    <property type="entry name" value="NAT_SF"/>
    <property type="match status" value="1"/>
</dbReference>
<proteinExistence type="predicted"/>
<dbReference type="PANTHER" id="PTHR43072">
    <property type="entry name" value="N-ACETYLTRANSFERASE"/>
    <property type="match status" value="1"/>
</dbReference>
<reference evidence="2 3" key="1">
    <citation type="submission" date="2017-02" db="EMBL/GenBank/DDBJ databases">
        <title>The new phylogeny of genus Mycobacterium.</title>
        <authorList>
            <person name="Tortoli E."/>
            <person name="Trovato A."/>
            <person name="Cirillo D.M."/>
        </authorList>
    </citation>
    <scope>NUCLEOTIDE SEQUENCE [LARGE SCALE GENOMIC DNA]</scope>
    <source>
        <strain evidence="2 3">DSM 44049</strain>
    </source>
</reference>
<evidence type="ECO:0000259" key="1">
    <source>
        <dbReference type="PROSITE" id="PS51186"/>
    </source>
</evidence>
<dbReference type="PANTHER" id="PTHR43072:SF8">
    <property type="entry name" value="ACYLTRANSFERASE FABY-RELATED"/>
    <property type="match status" value="1"/>
</dbReference>
<organism evidence="2 3">
    <name type="scientific">Mycobacterium intermedium</name>
    <dbReference type="NCBI Taxonomy" id="28445"/>
    <lineage>
        <taxon>Bacteria</taxon>
        <taxon>Bacillati</taxon>
        <taxon>Actinomycetota</taxon>
        <taxon>Actinomycetes</taxon>
        <taxon>Mycobacteriales</taxon>
        <taxon>Mycobacteriaceae</taxon>
        <taxon>Mycobacterium</taxon>
        <taxon>Mycobacterium simiae complex</taxon>
    </lineage>
</organism>
<dbReference type="InterPro" id="IPR000182">
    <property type="entry name" value="GNAT_dom"/>
</dbReference>
<dbReference type="OrthoDB" id="3173333at2"/>
<dbReference type="PROSITE" id="PS51186">
    <property type="entry name" value="GNAT"/>
    <property type="match status" value="1"/>
</dbReference>
<dbReference type="AlphaFoldDB" id="A0A1E3SHA3"/>
<sequence>MPVVRSVVRSARAADAAACVEIFRPYVLDTAITFETEVPTIEQMAARIAAAQVIHEWLVLEVDGDVVGYAYAQQLNPRAAYRWAVETSVYVAMDRRRSGAGRLLYRELLDRLAGRGFRRAIGLIAQPNDASNALHASFGFRPAGLLTRVGWKLGAWHDVQWWQLDLVDPDEEIDPPPAILD</sequence>
<name>A0A1E3SHA3_MYCIE</name>
<protein>
    <submittedName>
        <fullName evidence="2">N-acetyltransferase</fullName>
    </submittedName>
</protein>
<dbReference type="InterPro" id="IPR016181">
    <property type="entry name" value="Acyl_CoA_acyltransferase"/>
</dbReference>
<evidence type="ECO:0000313" key="2">
    <source>
        <dbReference type="EMBL" id="ORB09820.1"/>
    </source>
</evidence>
<accession>A0A1E3SHA3</accession>
<dbReference type="EMBL" id="MVHT01000007">
    <property type="protein sequence ID" value="ORB09820.1"/>
    <property type="molecule type" value="Genomic_DNA"/>
</dbReference>
<dbReference type="STRING" id="28445.BHQ20_11040"/>
<gene>
    <name evidence="2" type="ORF">BST27_04490</name>
</gene>
<dbReference type="Proteomes" id="UP000192739">
    <property type="component" value="Unassembled WGS sequence"/>
</dbReference>